<evidence type="ECO:0000259" key="8">
    <source>
        <dbReference type="PROSITE" id="PS52029"/>
    </source>
</evidence>
<dbReference type="Pfam" id="PF03734">
    <property type="entry name" value="YkuD"/>
    <property type="match status" value="1"/>
</dbReference>
<dbReference type="SUPFAM" id="SSF47090">
    <property type="entry name" value="PGBD-like"/>
    <property type="match status" value="1"/>
</dbReference>
<dbReference type="PANTHER" id="PTHR41533:SF2">
    <property type="entry name" value="BLR7131 PROTEIN"/>
    <property type="match status" value="1"/>
</dbReference>
<evidence type="ECO:0000256" key="6">
    <source>
        <dbReference type="ARBA" id="ARBA00023316"/>
    </source>
</evidence>
<gene>
    <name evidence="9" type="ORF">IFO69_03595</name>
</gene>
<dbReference type="Proteomes" id="UP000647133">
    <property type="component" value="Unassembled WGS sequence"/>
</dbReference>
<dbReference type="InterPro" id="IPR052905">
    <property type="entry name" value="LD-transpeptidase_YkuD-like"/>
</dbReference>
<reference evidence="9 10" key="1">
    <citation type="submission" date="2020-09" db="EMBL/GenBank/DDBJ databases">
        <title>Echinicola sp. CAU 1574 isolated from sand of Sido Beach.</title>
        <authorList>
            <person name="Kim W."/>
        </authorList>
    </citation>
    <scope>NUCLEOTIDE SEQUENCE [LARGE SCALE GENOMIC DNA]</scope>
    <source>
        <strain evidence="9 10">CAU 1574</strain>
    </source>
</reference>
<dbReference type="InterPro" id="IPR005490">
    <property type="entry name" value="LD_TPept_cat_dom"/>
</dbReference>
<evidence type="ECO:0000256" key="5">
    <source>
        <dbReference type="ARBA" id="ARBA00022984"/>
    </source>
</evidence>
<evidence type="ECO:0000313" key="10">
    <source>
        <dbReference type="Proteomes" id="UP000647133"/>
    </source>
</evidence>
<dbReference type="PROSITE" id="PS51257">
    <property type="entry name" value="PROKAR_LIPOPROTEIN"/>
    <property type="match status" value="1"/>
</dbReference>
<evidence type="ECO:0000256" key="4">
    <source>
        <dbReference type="ARBA" id="ARBA00022960"/>
    </source>
</evidence>
<feature type="domain" description="L,D-TPase catalytic" evidence="8">
    <location>
        <begin position="299"/>
        <end position="478"/>
    </location>
</feature>
<dbReference type="CDD" id="cd16913">
    <property type="entry name" value="YkuD_like"/>
    <property type="match status" value="1"/>
</dbReference>
<dbReference type="InterPro" id="IPR002477">
    <property type="entry name" value="Peptidoglycan-bd-like"/>
</dbReference>
<dbReference type="Pfam" id="PF20142">
    <property type="entry name" value="Scaffold"/>
    <property type="match status" value="1"/>
</dbReference>
<accession>A0ABR9AG46</accession>
<keyword evidence="3" id="KW-0808">Transferase</keyword>
<sequence>MERYTKWIFLGFLFVAACQSKVDENTLKAIQVKVKRDAVLDSIYSSFDYRPIWLVSDGLTDKGEQFVEALEDVEYDGLQKTDYFNEDMHGLLAKIQEGGKPEDIARLEILMSNKFLKLSKDLHMGKVDPSQFSETWKIDRKESAASLEVLLKEIGLGKTGSVEDVLEELRPKNTLYGQLRDRLKLVLQTQQENPENIEAIVYEGKLEVGDSDAVITQVRERLASLGYEEVSSEEPSRYDEKLEDIVKCFQARHGLMDDGVMGQDFWHAINLNNQDLTVKLKVNMERLRWLPDFSKEDGPKVLVNIPNFYMDYVEGKDTVFTTRAVVGKEYHQTPVFTAKMSYLVFSPNWTLPQGILWNEVIPAIKKDENYLKDHDMMVVDLDGNEVDNRKIKWGKLRQEDTFPYYIRQRPSDENALGRVKFMFPNPYSIYIHDSPAKALYDRDQRTFSHGCIRIEKPADFAAKLLASEKDWGTDSIAAAMGRDEEKQVNLKQTPAVWILYLTAWNGKGGFQVREDIYDNDIKLAKLMGEPVSRYYF</sequence>
<keyword evidence="5 7" id="KW-0573">Peptidoglycan synthesis</keyword>
<dbReference type="PROSITE" id="PS52029">
    <property type="entry name" value="LD_TPASE"/>
    <property type="match status" value="1"/>
</dbReference>
<proteinExistence type="inferred from homology"/>
<dbReference type="Gene3D" id="1.10.101.10">
    <property type="entry name" value="PGBD-like superfamily/PGBD"/>
    <property type="match status" value="1"/>
</dbReference>
<dbReference type="InterPro" id="IPR038063">
    <property type="entry name" value="Transpep_catalytic_dom"/>
</dbReference>
<evidence type="ECO:0000256" key="3">
    <source>
        <dbReference type="ARBA" id="ARBA00022679"/>
    </source>
</evidence>
<dbReference type="SUPFAM" id="SSF141523">
    <property type="entry name" value="L,D-transpeptidase catalytic domain-like"/>
    <property type="match status" value="1"/>
</dbReference>
<organism evidence="9 10">
    <name type="scientific">Echinicola arenosa</name>
    <dbReference type="NCBI Taxonomy" id="2774144"/>
    <lineage>
        <taxon>Bacteria</taxon>
        <taxon>Pseudomonadati</taxon>
        <taxon>Bacteroidota</taxon>
        <taxon>Cytophagia</taxon>
        <taxon>Cytophagales</taxon>
        <taxon>Cyclobacteriaceae</taxon>
        <taxon>Echinicola</taxon>
    </lineage>
</organism>
<evidence type="ECO:0000313" key="9">
    <source>
        <dbReference type="EMBL" id="MBD8487827.1"/>
    </source>
</evidence>
<protein>
    <submittedName>
        <fullName evidence="9">L,D-transpeptidase family protein</fullName>
    </submittedName>
</protein>
<dbReference type="RefSeq" id="WP_192008355.1">
    <property type="nucleotide sequence ID" value="NZ_JACYTQ010000001.1"/>
</dbReference>
<feature type="active site" description="Proton donor/acceptor" evidence="7">
    <location>
        <position position="432"/>
    </location>
</feature>
<evidence type="ECO:0000256" key="1">
    <source>
        <dbReference type="ARBA" id="ARBA00004752"/>
    </source>
</evidence>
<keyword evidence="10" id="KW-1185">Reference proteome</keyword>
<keyword evidence="6 7" id="KW-0961">Cell wall biogenesis/degradation</keyword>
<dbReference type="InterPro" id="IPR036366">
    <property type="entry name" value="PGBDSf"/>
</dbReference>
<comment type="pathway">
    <text evidence="1 7">Cell wall biogenesis; peptidoglycan biosynthesis.</text>
</comment>
<evidence type="ECO:0000256" key="2">
    <source>
        <dbReference type="ARBA" id="ARBA00005992"/>
    </source>
</evidence>
<evidence type="ECO:0000256" key="7">
    <source>
        <dbReference type="PROSITE-ProRule" id="PRU01373"/>
    </source>
</evidence>
<name>A0ABR9AG46_9BACT</name>
<dbReference type="EMBL" id="JACYTQ010000001">
    <property type="protein sequence ID" value="MBD8487827.1"/>
    <property type="molecule type" value="Genomic_DNA"/>
</dbReference>
<keyword evidence="4 7" id="KW-0133">Cell shape</keyword>
<dbReference type="InterPro" id="IPR036365">
    <property type="entry name" value="PGBD-like_sf"/>
</dbReference>
<feature type="active site" description="Nucleophile" evidence="7">
    <location>
        <position position="451"/>
    </location>
</feature>
<dbReference type="InterPro" id="IPR045380">
    <property type="entry name" value="LD_TPept_scaffold_dom"/>
</dbReference>
<comment type="similarity">
    <text evidence="2">Belongs to the YkuD family.</text>
</comment>
<dbReference type="Gene3D" id="2.40.440.10">
    <property type="entry name" value="L,D-transpeptidase catalytic domain-like"/>
    <property type="match status" value="1"/>
</dbReference>
<dbReference type="Pfam" id="PF01471">
    <property type="entry name" value="PG_binding_1"/>
    <property type="match status" value="1"/>
</dbReference>
<dbReference type="PANTHER" id="PTHR41533">
    <property type="entry name" value="L,D-TRANSPEPTIDASE HI_1667-RELATED"/>
    <property type="match status" value="1"/>
</dbReference>
<comment type="caution">
    <text evidence="9">The sequence shown here is derived from an EMBL/GenBank/DDBJ whole genome shotgun (WGS) entry which is preliminary data.</text>
</comment>